<name>A0A1H8HDU7_9RHOB</name>
<keyword evidence="2" id="KW-1185">Reference proteome</keyword>
<gene>
    <name evidence="1" type="ORF">SAMN04488011_104395</name>
</gene>
<reference evidence="2" key="1">
    <citation type="submission" date="2016-10" db="EMBL/GenBank/DDBJ databases">
        <authorList>
            <person name="Varghese N."/>
            <person name="Submissions S."/>
        </authorList>
    </citation>
    <scope>NUCLEOTIDE SEQUENCE [LARGE SCALE GENOMIC DNA]</scope>
    <source>
        <strain evidence="2">DSM 26893</strain>
    </source>
</reference>
<dbReference type="EMBL" id="FOCM01000004">
    <property type="protein sequence ID" value="SEN54047.1"/>
    <property type="molecule type" value="Genomic_DNA"/>
</dbReference>
<accession>A0A1H8HDU7</accession>
<dbReference type="Proteomes" id="UP000199372">
    <property type="component" value="Unassembled WGS sequence"/>
</dbReference>
<evidence type="ECO:0000313" key="2">
    <source>
        <dbReference type="Proteomes" id="UP000199372"/>
    </source>
</evidence>
<sequence>MIEFVLTACLLTNPSVCETGTHPVPQYTLIQCMTGAQILATEWEAEHSDWSVAQHRCRVSHE</sequence>
<organism evidence="1 2">
    <name type="scientific">Palleronia pelagia</name>
    <dbReference type="NCBI Taxonomy" id="387096"/>
    <lineage>
        <taxon>Bacteria</taxon>
        <taxon>Pseudomonadati</taxon>
        <taxon>Pseudomonadota</taxon>
        <taxon>Alphaproteobacteria</taxon>
        <taxon>Rhodobacterales</taxon>
        <taxon>Roseobacteraceae</taxon>
        <taxon>Palleronia</taxon>
    </lineage>
</organism>
<protein>
    <submittedName>
        <fullName evidence="1">Uncharacterized protein</fullName>
    </submittedName>
</protein>
<dbReference type="AlphaFoldDB" id="A0A1H8HDU7"/>
<evidence type="ECO:0000313" key="1">
    <source>
        <dbReference type="EMBL" id="SEN54047.1"/>
    </source>
</evidence>
<proteinExistence type="predicted"/>